<sequence length="85" mass="9445">MSTVNTRNSYEDFIHKNVKHILLGEGYEPSEVMRASDLAVSTYRTTASFGGSRGGKCFDYCLSRARQLLSPVKKQAAKARSKAKK</sequence>
<accession>A0ABD4QR88</accession>
<evidence type="ECO:0000313" key="2">
    <source>
        <dbReference type="Proteomes" id="UP000078309"/>
    </source>
</evidence>
<evidence type="ECO:0000313" key="1">
    <source>
        <dbReference type="EMBL" id="MBT2917734.1"/>
    </source>
</evidence>
<protein>
    <submittedName>
        <fullName evidence="1">Uncharacterized protein</fullName>
    </submittedName>
</protein>
<dbReference type="Proteomes" id="UP000078309">
    <property type="component" value="Unassembled WGS sequence"/>
</dbReference>
<dbReference type="EMBL" id="JAHGUI010000011">
    <property type="protein sequence ID" value="MBT2917734.1"/>
    <property type="molecule type" value="Genomic_DNA"/>
</dbReference>
<reference evidence="1 2" key="1">
    <citation type="journal article" date="2017" name="J. Fish Dis.">
        <title>Comparative assessment of Vibrio virulence in marine fish larvae.</title>
        <authorList>
            <person name="Ronneseth A."/>
            <person name="Castillo D."/>
            <person name="D'Alvise P."/>
            <person name="Tonnesen O."/>
            <person name="Haugland G."/>
            <person name="Grotkjaer T."/>
            <person name="Engell-Sorensen K."/>
            <person name="Norremark L."/>
            <person name="Bergh O."/>
            <person name="Wergeland H.I."/>
            <person name="Gram L."/>
        </authorList>
    </citation>
    <scope>NUCLEOTIDE SEQUENCE [LARGE SCALE GENOMIC DNA]</scope>
    <source>
        <strain evidence="1 2">90-11-286</strain>
    </source>
</reference>
<organism evidence="1 2">
    <name type="scientific">Vibrio anguillarum</name>
    <name type="common">Listonella anguillarum</name>
    <dbReference type="NCBI Taxonomy" id="55601"/>
    <lineage>
        <taxon>Bacteria</taxon>
        <taxon>Pseudomonadati</taxon>
        <taxon>Pseudomonadota</taxon>
        <taxon>Gammaproteobacteria</taxon>
        <taxon>Vibrionales</taxon>
        <taxon>Vibrionaceae</taxon>
        <taxon>Vibrio</taxon>
    </lineage>
</organism>
<dbReference type="AlphaFoldDB" id="A0ABD4QR88"/>
<comment type="caution">
    <text evidence="1">The sequence shown here is derived from an EMBL/GenBank/DDBJ whole genome shotgun (WGS) entry which is preliminary data.</text>
</comment>
<gene>
    <name evidence="1" type="ORF">PL14_03430</name>
</gene>
<name>A0ABD4QR88_VIBAN</name>
<dbReference type="RefSeq" id="WP_017042096.1">
    <property type="nucleotide sequence ID" value="NZ_AJYU02000049.1"/>
</dbReference>
<proteinExistence type="predicted"/>